<dbReference type="EMBL" id="HBNR01062530">
    <property type="protein sequence ID" value="CAE4632542.1"/>
    <property type="molecule type" value="Transcribed_RNA"/>
</dbReference>
<accession>A0A7S4S2J3</accession>
<dbReference type="InterPro" id="IPR000504">
    <property type="entry name" value="RRM_dom"/>
</dbReference>
<sequence length="392" mass="42081">MAQAAALGGNTKLLSVPTSRRLTPKPWQEAGMTTTAPLCLTCKTTCETLFQVVSAFSTDDIVGAILLMARGRPELKAKLLTPLLADDYSSSVTRFLAGVDDSDSEKDVPRSPPGLSESVMPTLETLNFVEYHGVAHADVFRSPPGLSECAMSTMETLNFVESDDVANSDTQSSTATGTRSNSLADPSDECDGTPSGISSCSTSAAEHLRKQHEQQQQLQKQRSLLSVPQWELHQQQQQQRQQEQQSQLADKKKMTLVLAKFPRMATEAHIGAAFDRVLCFPGSVTKGRIVRDEATGDSACYGFFEFATAEIAEAAFEACKRSQVIIDDASGHAWHLRASHARRATVGGAPGAKRHRGRRAGQGCDAAPTPAASTRPKAVQQHPVGSRAALAC</sequence>
<feature type="region of interest" description="Disordered" evidence="2">
    <location>
        <begin position="163"/>
        <end position="221"/>
    </location>
</feature>
<feature type="domain" description="RRM" evidence="3">
    <location>
        <begin position="254"/>
        <end position="343"/>
    </location>
</feature>
<dbReference type="InterPro" id="IPR035979">
    <property type="entry name" value="RBD_domain_sf"/>
</dbReference>
<feature type="compositionally biased region" description="Polar residues" evidence="2">
    <location>
        <begin position="167"/>
        <end position="184"/>
    </location>
</feature>
<evidence type="ECO:0000313" key="4">
    <source>
        <dbReference type="EMBL" id="CAE4632542.1"/>
    </source>
</evidence>
<dbReference type="Gene3D" id="3.30.70.330">
    <property type="match status" value="1"/>
</dbReference>
<reference evidence="4" key="1">
    <citation type="submission" date="2021-01" db="EMBL/GenBank/DDBJ databases">
        <authorList>
            <person name="Corre E."/>
            <person name="Pelletier E."/>
            <person name="Niang G."/>
            <person name="Scheremetjew M."/>
            <person name="Finn R."/>
            <person name="Kale V."/>
            <person name="Holt S."/>
            <person name="Cochrane G."/>
            <person name="Meng A."/>
            <person name="Brown T."/>
            <person name="Cohen L."/>
        </authorList>
    </citation>
    <scope>NUCLEOTIDE SEQUENCE</scope>
    <source>
        <strain evidence="4">CCMP3105</strain>
    </source>
</reference>
<evidence type="ECO:0000256" key="1">
    <source>
        <dbReference type="PROSITE-ProRule" id="PRU00176"/>
    </source>
</evidence>
<dbReference type="SUPFAM" id="SSF54928">
    <property type="entry name" value="RNA-binding domain, RBD"/>
    <property type="match status" value="1"/>
</dbReference>
<dbReference type="PROSITE" id="PS50102">
    <property type="entry name" value="RRM"/>
    <property type="match status" value="1"/>
</dbReference>
<protein>
    <recommendedName>
        <fullName evidence="3">RRM domain-containing protein</fullName>
    </recommendedName>
</protein>
<feature type="region of interest" description="Disordered" evidence="2">
    <location>
        <begin position="344"/>
        <end position="392"/>
    </location>
</feature>
<organism evidence="4">
    <name type="scientific">Alexandrium monilatum</name>
    <dbReference type="NCBI Taxonomy" id="311494"/>
    <lineage>
        <taxon>Eukaryota</taxon>
        <taxon>Sar</taxon>
        <taxon>Alveolata</taxon>
        <taxon>Dinophyceae</taxon>
        <taxon>Gonyaulacales</taxon>
        <taxon>Pyrocystaceae</taxon>
        <taxon>Alexandrium</taxon>
    </lineage>
</organism>
<gene>
    <name evidence="4" type="ORF">AMON00008_LOCUS44089</name>
</gene>
<dbReference type="GO" id="GO:0003723">
    <property type="term" value="F:RNA binding"/>
    <property type="evidence" value="ECO:0007669"/>
    <property type="project" value="UniProtKB-UniRule"/>
</dbReference>
<dbReference type="InterPro" id="IPR012677">
    <property type="entry name" value="Nucleotide-bd_a/b_plait_sf"/>
</dbReference>
<dbReference type="Pfam" id="PF00076">
    <property type="entry name" value="RRM_1"/>
    <property type="match status" value="1"/>
</dbReference>
<name>A0A7S4S2J3_9DINO</name>
<dbReference type="AlphaFoldDB" id="A0A7S4S2J3"/>
<keyword evidence="1" id="KW-0694">RNA-binding</keyword>
<feature type="region of interest" description="Disordered" evidence="2">
    <location>
        <begin position="100"/>
        <end position="119"/>
    </location>
</feature>
<feature type="compositionally biased region" description="Polar residues" evidence="2">
    <location>
        <begin position="195"/>
        <end position="204"/>
    </location>
</feature>
<proteinExistence type="predicted"/>
<evidence type="ECO:0000256" key="2">
    <source>
        <dbReference type="SAM" id="MobiDB-lite"/>
    </source>
</evidence>
<evidence type="ECO:0000259" key="3">
    <source>
        <dbReference type="PROSITE" id="PS50102"/>
    </source>
</evidence>